<gene>
    <name evidence="1" type="ORF">OCTVUL_1B022208</name>
</gene>
<sequence length="88" mass="9719">MPTQLPEKGINLTPSHKDQEEFTISLSSNVPQQVLVLVKVLHSGFKDSFVGLLGHVLNITQSHLQGYVYRVENISAVIMSKTSDLTVD</sequence>
<dbReference type="EMBL" id="OX597826">
    <property type="protein sequence ID" value="CAI9732029.1"/>
    <property type="molecule type" value="Genomic_DNA"/>
</dbReference>
<reference evidence="1" key="1">
    <citation type="submission" date="2023-08" db="EMBL/GenBank/DDBJ databases">
        <authorList>
            <person name="Alioto T."/>
            <person name="Alioto T."/>
            <person name="Gomez Garrido J."/>
        </authorList>
    </citation>
    <scope>NUCLEOTIDE SEQUENCE</scope>
</reference>
<proteinExistence type="predicted"/>
<keyword evidence="2" id="KW-1185">Reference proteome</keyword>
<dbReference type="AlphaFoldDB" id="A0AA36BDH7"/>
<evidence type="ECO:0000313" key="2">
    <source>
        <dbReference type="Proteomes" id="UP001162480"/>
    </source>
</evidence>
<dbReference type="Proteomes" id="UP001162480">
    <property type="component" value="Chromosome 13"/>
</dbReference>
<accession>A0AA36BDH7</accession>
<name>A0AA36BDH7_OCTVU</name>
<evidence type="ECO:0000313" key="1">
    <source>
        <dbReference type="EMBL" id="CAI9732029.1"/>
    </source>
</evidence>
<protein>
    <submittedName>
        <fullName evidence="1">Uncharacterized protein</fullName>
    </submittedName>
</protein>
<organism evidence="1 2">
    <name type="scientific">Octopus vulgaris</name>
    <name type="common">Common octopus</name>
    <dbReference type="NCBI Taxonomy" id="6645"/>
    <lineage>
        <taxon>Eukaryota</taxon>
        <taxon>Metazoa</taxon>
        <taxon>Spiralia</taxon>
        <taxon>Lophotrochozoa</taxon>
        <taxon>Mollusca</taxon>
        <taxon>Cephalopoda</taxon>
        <taxon>Coleoidea</taxon>
        <taxon>Octopodiformes</taxon>
        <taxon>Octopoda</taxon>
        <taxon>Incirrata</taxon>
        <taxon>Octopodidae</taxon>
        <taxon>Octopus</taxon>
    </lineage>
</organism>